<dbReference type="RefSeq" id="WP_008837892.1">
    <property type="nucleotide sequence ID" value="NZ_AHAM01000178.1"/>
</dbReference>
<dbReference type="Proteomes" id="UP000003250">
    <property type="component" value="Unassembled WGS sequence"/>
</dbReference>
<organism evidence="1 2">
    <name type="scientific">Mesorhizobium alhagi CCNWXJ12-2</name>
    <dbReference type="NCBI Taxonomy" id="1107882"/>
    <lineage>
        <taxon>Bacteria</taxon>
        <taxon>Pseudomonadati</taxon>
        <taxon>Pseudomonadota</taxon>
        <taxon>Alphaproteobacteria</taxon>
        <taxon>Hyphomicrobiales</taxon>
        <taxon>Phyllobacteriaceae</taxon>
        <taxon>Allomesorhizobium</taxon>
    </lineage>
</organism>
<dbReference type="EMBL" id="AHAM01000178">
    <property type="protein sequence ID" value="EHK55160.1"/>
    <property type="molecule type" value="Genomic_DNA"/>
</dbReference>
<evidence type="ECO:0008006" key="3">
    <source>
        <dbReference type="Google" id="ProtNLM"/>
    </source>
</evidence>
<keyword evidence="2" id="KW-1185">Reference proteome</keyword>
<protein>
    <recommendedName>
        <fullName evidence="3">ABM domain-containing protein</fullName>
    </recommendedName>
</protein>
<proteinExistence type="predicted"/>
<evidence type="ECO:0000313" key="2">
    <source>
        <dbReference type="Proteomes" id="UP000003250"/>
    </source>
</evidence>
<dbReference type="AlphaFoldDB" id="H0HVT5"/>
<dbReference type="InterPro" id="IPR011008">
    <property type="entry name" value="Dimeric_a/b-barrel"/>
</dbReference>
<name>H0HVT5_9HYPH</name>
<dbReference type="PATRIC" id="fig|1107882.3.peg.4190"/>
<dbReference type="OrthoDB" id="7210869at2"/>
<sequence length="115" mass="13126">MAEETSTKRPAIARIWRGRTKPELADEYETYNYEAGVKPLMEKALGVQTFREDRDGESEFITISYWESVEAMSVFAGSDPTRIHHLDRDPEFLIELPKEVQIVRLLVSHGNVGTA</sequence>
<gene>
    <name evidence="1" type="ORF">MAXJ12_21464</name>
</gene>
<reference evidence="1 2" key="1">
    <citation type="journal article" date="2012" name="J. Bacteriol.">
        <title>Draft Genome Sequence of Mesorhizobium alhagi CCNWXJ12-2T, a Novel Salt-Resistant Species Isolated from the Desert of Northwestern China.</title>
        <authorList>
            <person name="Zhou M."/>
            <person name="Chen W."/>
            <person name="Chen H."/>
            <person name="Wei G."/>
        </authorList>
    </citation>
    <scope>NUCLEOTIDE SEQUENCE [LARGE SCALE GENOMIC DNA]</scope>
    <source>
        <strain evidence="1 2">CCNWXJ12-2</strain>
    </source>
</reference>
<evidence type="ECO:0000313" key="1">
    <source>
        <dbReference type="EMBL" id="EHK55160.1"/>
    </source>
</evidence>
<dbReference type="SUPFAM" id="SSF54909">
    <property type="entry name" value="Dimeric alpha+beta barrel"/>
    <property type="match status" value="1"/>
</dbReference>
<accession>H0HVT5</accession>